<proteinExistence type="predicted"/>
<reference evidence="2 3" key="1">
    <citation type="journal article" date="2021" name="G3 (Bethesda)">
        <title>Improved contiguity of the threespine stickleback genome using long-read sequencing.</title>
        <authorList>
            <person name="Nath S."/>
            <person name="Shaw D.E."/>
            <person name="White M.A."/>
        </authorList>
    </citation>
    <scope>NUCLEOTIDE SEQUENCE [LARGE SCALE GENOMIC DNA]</scope>
    <source>
        <strain evidence="2 3">Lake Benthic</strain>
    </source>
</reference>
<evidence type="ECO:0000313" key="3">
    <source>
        <dbReference type="Proteomes" id="UP000007635"/>
    </source>
</evidence>
<dbReference type="GeneTree" id="ENSGT00940000182031"/>
<reference evidence="2" key="3">
    <citation type="submission" date="2025-09" db="UniProtKB">
        <authorList>
            <consortium name="Ensembl"/>
        </authorList>
    </citation>
    <scope>IDENTIFICATION</scope>
</reference>
<accession>A0AAQ4Q418</accession>
<keyword evidence="3" id="KW-1185">Reference proteome</keyword>
<evidence type="ECO:0000313" key="2">
    <source>
        <dbReference type="Ensembl" id="ENSGACP00000045810.1"/>
    </source>
</evidence>
<dbReference type="Proteomes" id="UP000007635">
    <property type="component" value="Chromosome VI"/>
</dbReference>
<reference evidence="2" key="2">
    <citation type="submission" date="2025-08" db="UniProtKB">
        <authorList>
            <consortium name="Ensembl"/>
        </authorList>
    </citation>
    <scope>IDENTIFICATION</scope>
</reference>
<feature type="region of interest" description="Disordered" evidence="1">
    <location>
        <begin position="89"/>
        <end position="109"/>
    </location>
</feature>
<dbReference type="Ensembl" id="ENSGACT00000051591.1">
    <property type="protein sequence ID" value="ENSGACP00000045810.1"/>
    <property type="gene ID" value="ENSGACG00000027004.1"/>
</dbReference>
<sequence>MCFHTRTQTLRIHGGGRAGEEAQGFQAAGNPGCPEHAVFQRRRPARSRGLGGCWPAALSGHKFYCRMNNAKLRVQQRMIKDGIQNKVVYEGTSADPTKKPGAETPSGPS</sequence>
<dbReference type="AlphaFoldDB" id="A0AAQ4Q418"/>
<name>A0AAQ4Q418_GASAC</name>
<protein>
    <submittedName>
        <fullName evidence="2">Uncharacterized protein</fullName>
    </submittedName>
</protein>
<evidence type="ECO:0000256" key="1">
    <source>
        <dbReference type="SAM" id="MobiDB-lite"/>
    </source>
</evidence>
<organism evidence="2 3">
    <name type="scientific">Gasterosteus aculeatus aculeatus</name>
    <name type="common">three-spined stickleback</name>
    <dbReference type="NCBI Taxonomy" id="481459"/>
    <lineage>
        <taxon>Eukaryota</taxon>
        <taxon>Metazoa</taxon>
        <taxon>Chordata</taxon>
        <taxon>Craniata</taxon>
        <taxon>Vertebrata</taxon>
        <taxon>Euteleostomi</taxon>
        <taxon>Actinopterygii</taxon>
        <taxon>Neopterygii</taxon>
        <taxon>Teleostei</taxon>
        <taxon>Neoteleostei</taxon>
        <taxon>Acanthomorphata</taxon>
        <taxon>Eupercaria</taxon>
        <taxon>Perciformes</taxon>
        <taxon>Cottioidei</taxon>
        <taxon>Gasterosteales</taxon>
        <taxon>Gasterosteidae</taxon>
        <taxon>Gasterosteus</taxon>
    </lineage>
</organism>